<name>A0A9N9RPL8_9DIPT</name>
<organism evidence="3 4">
    <name type="scientific">Chironomus riparius</name>
    <dbReference type="NCBI Taxonomy" id="315576"/>
    <lineage>
        <taxon>Eukaryota</taxon>
        <taxon>Metazoa</taxon>
        <taxon>Ecdysozoa</taxon>
        <taxon>Arthropoda</taxon>
        <taxon>Hexapoda</taxon>
        <taxon>Insecta</taxon>
        <taxon>Pterygota</taxon>
        <taxon>Neoptera</taxon>
        <taxon>Endopterygota</taxon>
        <taxon>Diptera</taxon>
        <taxon>Nematocera</taxon>
        <taxon>Chironomoidea</taxon>
        <taxon>Chironomidae</taxon>
        <taxon>Chironominae</taxon>
        <taxon>Chironomus</taxon>
    </lineage>
</organism>
<evidence type="ECO:0000256" key="1">
    <source>
        <dbReference type="SAM" id="MobiDB-lite"/>
    </source>
</evidence>
<sequence>MQCDEIKSILLNRQTGIKLGSAVVLTGLISYLKFRPIAILVSSIYVTWIYRTFYSSYHIQIPKELTLKCKTIYENFKELREKRPNVFCGFITSILFLLAVIGQVCNGTYILLACLIAGVFLTSKYEIKIIKENDASIESTPSSGVDVDEFCPQMDEANFMILKQIGDHADDSSIFSVPTLNNSNNNNNNEEIESDSDNELLPKNAIIPEPDEIDLIESEDLLIDPNLVLTQSAEYKRKHFSNTSSESSDSDDSITRGLDFKNIPVTATIEPHTSPSSSAHSLLLNIQQTIARNLIENITSLNIPKSSQTKVYEDDDSDFEILDSEDIPK</sequence>
<reference evidence="3" key="1">
    <citation type="submission" date="2022-01" db="EMBL/GenBank/DDBJ databases">
        <authorList>
            <person name="King R."/>
        </authorList>
    </citation>
    <scope>NUCLEOTIDE SEQUENCE</scope>
</reference>
<keyword evidence="2" id="KW-0472">Membrane</keyword>
<feature type="region of interest" description="Disordered" evidence="1">
    <location>
        <begin position="178"/>
        <end position="202"/>
    </location>
</feature>
<keyword evidence="4" id="KW-1185">Reference proteome</keyword>
<dbReference type="OrthoDB" id="8019597at2759"/>
<dbReference type="AlphaFoldDB" id="A0A9N9RPL8"/>
<evidence type="ECO:0000313" key="3">
    <source>
        <dbReference type="EMBL" id="CAG9802402.1"/>
    </source>
</evidence>
<evidence type="ECO:0000256" key="2">
    <source>
        <dbReference type="SAM" id="Phobius"/>
    </source>
</evidence>
<feature type="transmembrane region" description="Helical" evidence="2">
    <location>
        <begin position="109"/>
        <end position="127"/>
    </location>
</feature>
<proteinExistence type="predicted"/>
<evidence type="ECO:0000313" key="4">
    <source>
        <dbReference type="Proteomes" id="UP001153620"/>
    </source>
</evidence>
<dbReference type="EMBL" id="OU895878">
    <property type="protein sequence ID" value="CAG9802402.1"/>
    <property type="molecule type" value="Genomic_DNA"/>
</dbReference>
<reference evidence="3" key="2">
    <citation type="submission" date="2022-10" db="EMBL/GenBank/DDBJ databases">
        <authorList>
            <consortium name="ENA_rothamsted_submissions"/>
            <consortium name="culmorum"/>
            <person name="King R."/>
        </authorList>
    </citation>
    <scope>NUCLEOTIDE SEQUENCE</scope>
</reference>
<keyword evidence="2" id="KW-0812">Transmembrane</keyword>
<dbReference type="Proteomes" id="UP001153620">
    <property type="component" value="Chromosome 2"/>
</dbReference>
<protein>
    <submittedName>
        <fullName evidence="3">Uncharacterized protein</fullName>
    </submittedName>
</protein>
<gene>
    <name evidence="3" type="ORF">CHIRRI_LOCUS5313</name>
</gene>
<accession>A0A9N9RPL8</accession>
<keyword evidence="2" id="KW-1133">Transmembrane helix</keyword>